<proteinExistence type="predicted"/>
<gene>
    <name evidence="1" type="ORF">BN970_03212</name>
</gene>
<evidence type="ECO:0000313" key="2">
    <source>
        <dbReference type="Proteomes" id="UP000182227"/>
    </source>
</evidence>
<dbReference type="Proteomes" id="UP000182227">
    <property type="component" value="Unassembled WGS sequence"/>
</dbReference>
<evidence type="ECO:0000313" key="1">
    <source>
        <dbReference type="EMBL" id="CQD15381.1"/>
    </source>
</evidence>
<accession>A0A0U1DFR4</accession>
<name>A0A0U1DFR4_9MYCO</name>
<protein>
    <submittedName>
        <fullName evidence="1">Uncharacterized protein</fullName>
    </submittedName>
</protein>
<dbReference type="AlphaFoldDB" id="A0A0U1DFR4"/>
<sequence>MPGFVDSERPPRGMAALPEGKAAIMSQTVAYDSGGNWPSGTTQ</sequence>
<organism evidence="1 2">
    <name type="scientific">Mycolicibacterium conceptionense</name>
    <dbReference type="NCBI Taxonomy" id="451644"/>
    <lineage>
        <taxon>Bacteria</taxon>
        <taxon>Bacillati</taxon>
        <taxon>Actinomycetota</taxon>
        <taxon>Actinomycetes</taxon>
        <taxon>Mycobacteriales</taxon>
        <taxon>Mycobacteriaceae</taxon>
        <taxon>Mycolicibacterium</taxon>
    </lineage>
</organism>
<dbReference type="EMBL" id="CTEF01000002">
    <property type="protein sequence ID" value="CQD15381.1"/>
    <property type="molecule type" value="Genomic_DNA"/>
</dbReference>
<reference evidence="1 2" key="1">
    <citation type="submission" date="2015-03" db="EMBL/GenBank/DDBJ databases">
        <authorList>
            <person name="Murphy D."/>
        </authorList>
    </citation>
    <scope>NUCLEOTIDE SEQUENCE [LARGE SCALE GENOMIC DNA]</scope>
    <source>
        <strain evidence="1 2">D16</strain>
    </source>
</reference>